<feature type="domain" description="ACT" evidence="1">
    <location>
        <begin position="4"/>
        <end position="72"/>
    </location>
</feature>
<evidence type="ECO:0000259" key="1">
    <source>
        <dbReference type="PROSITE" id="PS51671"/>
    </source>
</evidence>
<dbReference type="InterPro" id="IPR045739">
    <property type="entry name" value="ACT_dom_pair"/>
</dbReference>
<dbReference type="InterPro" id="IPR002912">
    <property type="entry name" value="ACT_dom"/>
</dbReference>
<organism evidence="2 3">
    <name type="scientific">Aequitasia blattaphilus</name>
    <dbReference type="NCBI Taxonomy" id="2949332"/>
    <lineage>
        <taxon>Bacteria</taxon>
        <taxon>Bacillati</taxon>
        <taxon>Bacillota</taxon>
        <taxon>Clostridia</taxon>
        <taxon>Lachnospirales</taxon>
        <taxon>Lachnospiraceae</taxon>
        <taxon>Aequitasia</taxon>
    </lineage>
</organism>
<proteinExistence type="predicted"/>
<dbReference type="InterPro" id="IPR045865">
    <property type="entry name" value="ACT-like_dom_sf"/>
</dbReference>
<reference evidence="2 3" key="1">
    <citation type="journal article" date="2022" name="Genome Biol. Evol.">
        <title>Host diet, physiology and behaviors set the stage for Lachnospiraceae cladogenesis.</title>
        <authorList>
            <person name="Vera-Ponce De Leon A."/>
            <person name="Schneider M."/>
            <person name="Jahnes B.C."/>
            <person name="Sadowski V."/>
            <person name="Camuy-Velez L.A."/>
            <person name="Duan J."/>
            <person name="Sabree Z.L."/>
        </authorList>
    </citation>
    <scope>NUCLEOTIDE SEQUENCE [LARGE SCALE GENOMIC DNA]</scope>
    <source>
        <strain evidence="2 3">PAL113</strain>
    </source>
</reference>
<dbReference type="PANTHER" id="PTHR40099:SF1">
    <property type="entry name" value="ACETOLACTATE SYNTHASE, SMALL SUBUNIT"/>
    <property type="match status" value="1"/>
</dbReference>
<keyword evidence="3" id="KW-1185">Reference proteome</keyword>
<dbReference type="SUPFAM" id="SSF55021">
    <property type="entry name" value="ACT-like"/>
    <property type="match status" value="2"/>
</dbReference>
<dbReference type="PROSITE" id="PS51671">
    <property type="entry name" value="ACT"/>
    <property type="match status" value="1"/>
</dbReference>
<dbReference type="Proteomes" id="UP001523566">
    <property type="component" value="Unassembled WGS sequence"/>
</dbReference>
<dbReference type="EMBL" id="JAMZFW010000009">
    <property type="protein sequence ID" value="MCP1102312.1"/>
    <property type="molecule type" value="Genomic_DNA"/>
</dbReference>
<name>A0ABT1E905_9FIRM</name>
<sequence>MIRQVSIFVENRPGSLREITQVLADAKINIRAFAAVDTPEFGILRTIVDEPQAAKECLTSKGFVVRVQEVIGVELVDEEGNLDTMLRILSEENVNINYIYSFVIRQGRAPIMVFQPDNGEKAEAILRANNITMIEEKDL</sequence>
<dbReference type="Gene3D" id="3.30.2130.10">
    <property type="entry name" value="VC0802-like"/>
    <property type="match status" value="1"/>
</dbReference>
<dbReference type="RefSeq" id="WP_262066095.1">
    <property type="nucleotide sequence ID" value="NZ_JAMXOD010000009.1"/>
</dbReference>
<accession>A0ABT1E905</accession>
<dbReference type="Pfam" id="PF19571">
    <property type="entry name" value="ACT_8"/>
    <property type="match status" value="1"/>
</dbReference>
<dbReference type="PANTHER" id="PTHR40099">
    <property type="entry name" value="ACETOLACTATE SYNTHASE, SMALL SUBUNIT"/>
    <property type="match status" value="1"/>
</dbReference>
<evidence type="ECO:0000313" key="3">
    <source>
        <dbReference type="Proteomes" id="UP001523566"/>
    </source>
</evidence>
<evidence type="ECO:0000313" key="2">
    <source>
        <dbReference type="EMBL" id="MCP1102312.1"/>
    </source>
</evidence>
<gene>
    <name evidence="2" type="ORF">NK125_07810</name>
</gene>
<protein>
    <submittedName>
        <fullName evidence="2">ACT domain-containing protein</fullName>
    </submittedName>
</protein>
<comment type="caution">
    <text evidence="2">The sequence shown here is derived from an EMBL/GenBank/DDBJ whole genome shotgun (WGS) entry which is preliminary data.</text>
</comment>